<keyword evidence="4" id="KW-0285">Flavoprotein</keyword>
<gene>
    <name evidence="9" type="ORF">QGN17_16010</name>
</gene>
<comment type="pathway">
    <text evidence="2">Cofactor biosynthesis; ubiquinone biosynthesis.</text>
</comment>
<name>A0ABT6N561_9SPHN</name>
<dbReference type="InterPro" id="IPR036188">
    <property type="entry name" value="FAD/NAD-bd_sf"/>
</dbReference>
<evidence type="ECO:0000313" key="10">
    <source>
        <dbReference type="Proteomes" id="UP001160625"/>
    </source>
</evidence>
<dbReference type="Proteomes" id="UP001160625">
    <property type="component" value="Unassembled WGS sequence"/>
</dbReference>
<keyword evidence="5" id="KW-0274">FAD</keyword>
<dbReference type="NCBIfam" id="TIGR01988">
    <property type="entry name" value="Ubi-OHases"/>
    <property type="match status" value="1"/>
</dbReference>
<comment type="caution">
    <text evidence="9">The sequence shown here is derived from an EMBL/GenBank/DDBJ whole genome shotgun (WGS) entry which is preliminary data.</text>
</comment>
<evidence type="ECO:0000256" key="1">
    <source>
        <dbReference type="ARBA" id="ARBA00001974"/>
    </source>
</evidence>
<evidence type="ECO:0000259" key="8">
    <source>
        <dbReference type="Pfam" id="PF01494"/>
    </source>
</evidence>
<keyword evidence="9" id="KW-0830">Ubiquinone</keyword>
<dbReference type="RefSeq" id="WP_281045596.1">
    <property type="nucleotide sequence ID" value="NZ_JARYGZ010000002.1"/>
</dbReference>
<dbReference type="Gene3D" id="3.50.50.60">
    <property type="entry name" value="FAD/NAD(P)-binding domain"/>
    <property type="match status" value="2"/>
</dbReference>
<feature type="domain" description="FAD-binding" evidence="8">
    <location>
        <begin position="7"/>
        <end position="339"/>
    </location>
</feature>
<evidence type="ECO:0000256" key="6">
    <source>
        <dbReference type="ARBA" id="ARBA00023002"/>
    </source>
</evidence>
<organism evidence="9 10">
    <name type="scientific">Sphingomonas oryzagri</name>
    <dbReference type="NCBI Taxonomy" id="3042314"/>
    <lineage>
        <taxon>Bacteria</taxon>
        <taxon>Pseudomonadati</taxon>
        <taxon>Pseudomonadota</taxon>
        <taxon>Alphaproteobacteria</taxon>
        <taxon>Sphingomonadales</taxon>
        <taxon>Sphingomonadaceae</taxon>
        <taxon>Sphingomonas</taxon>
    </lineage>
</organism>
<dbReference type="InterPro" id="IPR051205">
    <property type="entry name" value="UbiH/COQ6_monooxygenase"/>
</dbReference>
<dbReference type="InterPro" id="IPR010971">
    <property type="entry name" value="UbiH/COQ6"/>
</dbReference>
<comment type="cofactor">
    <cofactor evidence="1">
        <name>FAD</name>
        <dbReference type="ChEBI" id="CHEBI:57692"/>
    </cofactor>
</comment>
<proteinExistence type="inferred from homology"/>
<dbReference type="Pfam" id="PF01494">
    <property type="entry name" value="FAD_binding_3"/>
    <property type="match status" value="1"/>
</dbReference>
<evidence type="ECO:0000256" key="7">
    <source>
        <dbReference type="ARBA" id="ARBA00023033"/>
    </source>
</evidence>
<dbReference type="PRINTS" id="PR00420">
    <property type="entry name" value="RNGMNOXGNASE"/>
</dbReference>
<evidence type="ECO:0000256" key="5">
    <source>
        <dbReference type="ARBA" id="ARBA00022827"/>
    </source>
</evidence>
<evidence type="ECO:0000313" key="9">
    <source>
        <dbReference type="EMBL" id="MDH7640243.1"/>
    </source>
</evidence>
<sequence>MSDTLHSDVIILGAGLVGCALATALAKGGVTVTIVDPAPATQIRETHFDGRASAVSSTSWRMMEAIGATERFAQYANPIERIEVGEQGARGLLNFQPDLENDGPLGMMVENRYLRIGLREAAEASEGVTVLMSRSAVSVERDAAGVRVALDDGRLLKAALLVGAEGRRSPTRDAAGIAVARWEYHHVAMVGMLEHEADHRNVAHELFYPAGPFALLPMQGGHRSALVWTVSEADAPAMLSLSERAFTAEAQKRMGGMLGAIKLAAPLASFPLGFHHTARITAERLALVGDAGHGIHPIAGQGVNLGFRDAAALAEVLIEGVRLGLDPGDHQLLQRYERWRGLDTFLVASATDGLTRLFGIPGRPASRIRRFGIGMVERIAPLKDVFMAEARGESGTLPKLLTGQMV</sequence>
<dbReference type="SUPFAM" id="SSF51905">
    <property type="entry name" value="FAD/NAD(P)-binding domain"/>
    <property type="match status" value="1"/>
</dbReference>
<keyword evidence="10" id="KW-1185">Reference proteome</keyword>
<reference evidence="9" key="1">
    <citation type="submission" date="2023-04" db="EMBL/GenBank/DDBJ databases">
        <title>Sphingomonas sp. MAHUQ-71 isolated from rice field.</title>
        <authorList>
            <person name="Huq M.A."/>
        </authorList>
    </citation>
    <scope>NUCLEOTIDE SEQUENCE</scope>
    <source>
        <strain evidence="9">MAHUQ-71</strain>
    </source>
</reference>
<evidence type="ECO:0000256" key="3">
    <source>
        <dbReference type="ARBA" id="ARBA00005349"/>
    </source>
</evidence>
<evidence type="ECO:0000256" key="4">
    <source>
        <dbReference type="ARBA" id="ARBA00022630"/>
    </source>
</evidence>
<dbReference type="PANTHER" id="PTHR43876">
    <property type="entry name" value="UBIQUINONE BIOSYNTHESIS MONOOXYGENASE COQ6, MITOCHONDRIAL"/>
    <property type="match status" value="1"/>
</dbReference>
<dbReference type="InterPro" id="IPR018168">
    <property type="entry name" value="Ubi_Hdrlase_CS"/>
</dbReference>
<protein>
    <submittedName>
        <fullName evidence="9">UbiH/UbiF/VisC/COQ6 family ubiquinone biosynthesis hydroxylase</fullName>
    </submittedName>
</protein>
<accession>A0ABT6N561</accession>
<comment type="similarity">
    <text evidence="3">Belongs to the UbiH/COQ6 family.</text>
</comment>
<keyword evidence="6" id="KW-0560">Oxidoreductase</keyword>
<keyword evidence="7" id="KW-0503">Monooxygenase</keyword>
<evidence type="ECO:0000256" key="2">
    <source>
        <dbReference type="ARBA" id="ARBA00004749"/>
    </source>
</evidence>
<dbReference type="PANTHER" id="PTHR43876:SF7">
    <property type="entry name" value="UBIQUINONE BIOSYNTHESIS MONOOXYGENASE COQ6, MITOCHONDRIAL"/>
    <property type="match status" value="1"/>
</dbReference>
<dbReference type="EMBL" id="JARYGZ010000002">
    <property type="protein sequence ID" value="MDH7640243.1"/>
    <property type="molecule type" value="Genomic_DNA"/>
</dbReference>
<dbReference type="InterPro" id="IPR002938">
    <property type="entry name" value="FAD-bd"/>
</dbReference>
<dbReference type="PROSITE" id="PS01304">
    <property type="entry name" value="UBIH"/>
    <property type="match status" value="1"/>
</dbReference>